<protein>
    <submittedName>
        <fullName evidence="2">Uncharacterized protein</fullName>
    </submittedName>
</protein>
<dbReference type="EMBL" id="KN837145">
    <property type="protein sequence ID" value="KIJ40315.1"/>
    <property type="molecule type" value="Genomic_DNA"/>
</dbReference>
<feature type="compositionally biased region" description="Acidic residues" evidence="1">
    <location>
        <begin position="81"/>
        <end position="96"/>
    </location>
</feature>
<dbReference type="HOGENOM" id="CLU_1983003_0_0_1"/>
<evidence type="ECO:0000256" key="1">
    <source>
        <dbReference type="SAM" id="MobiDB-lite"/>
    </source>
</evidence>
<sequence length="126" mass="13275">MVQGSDISTAQKTGGTFAHLGLNLPGPQCHLNHANPSGSGAASQNSLLATPTSPQLDAYPTNPNTLRSTGAAQPPLPAEQPPEDESNLQQENEVDEDFKALQEQADSLKQQERKVSALAMASKSTR</sequence>
<reference evidence="2 3" key="1">
    <citation type="submission" date="2014-06" db="EMBL/GenBank/DDBJ databases">
        <title>Evolutionary Origins and Diversification of the Mycorrhizal Mutualists.</title>
        <authorList>
            <consortium name="DOE Joint Genome Institute"/>
            <consortium name="Mycorrhizal Genomics Consortium"/>
            <person name="Kohler A."/>
            <person name="Kuo A."/>
            <person name="Nagy L.G."/>
            <person name="Floudas D."/>
            <person name="Copeland A."/>
            <person name="Barry K.W."/>
            <person name="Cichocki N."/>
            <person name="Veneault-Fourrey C."/>
            <person name="LaButti K."/>
            <person name="Lindquist E.A."/>
            <person name="Lipzen A."/>
            <person name="Lundell T."/>
            <person name="Morin E."/>
            <person name="Murat C."/>
            <person name="Riley R."/>
            <person name="Ohm R."/>
            <person name="Sun H."/>
            <person name="Tunlid A."/>
            <person name="Henrissat B."/>
            <person name="Grigoriev I.V."/>
            <person name="Hibbett D.S."/>
            <person name="Martin F."/>
        </authorList>
    </citation>
    <scope>NUCLEOTIDE SEQUENCE [LARGE SCALE GENOMIC DNA]</scope>
    <source>
        <strain evidence="2 3">SS14</strain>
    </source>
</reference>
<keyword evidence="3" id="KW-1185">Reference proteome</keyword>
<feature type="region of interest" description="Disordered" evidence="1">
    <location>
        <begin position="1"/>
        <end position="126"/>
    </location>
</feature>
<accession>A0A0C9VQ35</accession>
<dbReference type="AlphaFoldDB" id="A0A0C9VQ35"/>
<dbReference type="Proteomes" id="UP000054279">
    <property type="component" value="Unassembled WGS sequence"/>
</dbReference>
<feature type="compositionally biased region" description="Polar residues" evidence="1">
    <location>
        <begin position="34"/>
        <end position="70"/>
    </location>
</feature>
<proteinExistence type="predicted"/>
<gene>
    <name evidence="2" type="ORF">M422DRAFT_256871</name>
</gene>
<name>A0A0C9VQ35_SPHS4</name>
<evidence type="ECO:0000313" key="2">
    <source>
        <dbReference type="EMBL" id="KIJ40315.1"/>
    </source>
</evidence>
<feature type="compositionally biased region" description="Polar residues" evidence="1">
    <location>
        <begin position="1"/>
        <end position="14"/>
    </location>
</feature>
<evidence type="ECO:0000313" key="3">
    <source>
        <dbReference type="Proteomes" id="UP000054279"/>
    </source>
</evidence>
<organism evidence="2 3">
    <name type="scientific">Sphaerobolus stellatus (strain SS14)</name>
    <dbReference type="NCBI Taxonomy" id="990650"/>
    <lineage>
        <taxon>Eukaryota</taxon>
        <taxon>Fungi</taxon>
        <taxon>Dikarya</taxon>
        <taxon>Basidiomycota</taxon>
        <taxon>Agaricomycotina</taxon>
        <taxon>Agaricomycetes</taxon>
        <taxon>Phallomycetidae</taxon>
        <taxon>Geastrales</taxon>
        <taxon>Sphaerobolaceae</taxon>
        <taxon>Sphaerobolus</taxon>
    </lineage>
</organism>